<accession>A0ABU9RNC7</accession>
<dbReference type="Proteomes" id="UP001489897">
    <property type="component" value="Unassembled WGS sequence"/>
</dbReference>
<gene>
    <name evidence="1" type="ORF">VSR73_11035</name>
</gene>
<keyword evidence="2" id="KW-1185">Reference proteome</keyword>
<evidence type="ECO:0000313" key="1">
    <source>
        <dbReference type="EMBL" id="MEM5421591.1"/>
    </source>
</evidence>
<evidence type="ECO:0000313" key="2">
    <source>
        <dbReference type="Proteomes" id="UP001489897"/>
    </source>
</evidence>
<comment type="caution">
    <text evidence="1">The sequence shown here is derived from an EMBL/GenBank/DDBJ whole genome shotgun (WGS) entry which is preliminary data.</text>
</comment>
<proteinExistence type="predicted"/>
<reference evidence="1 2" key="1">
    <citation type="submission" date="2024-01" db="EMBL/GenBank/DDBJ databases">
        <title>The diversity of rhizobia nodulating Mimosa spp. in eleven states of Brazil covering several biomes is determined by host plant, location, and edaphic factors.</title>
        <authorList>
            <person name="Rouws L."/>
            <person name="Barauna A."/>
            <person name="Beukes C."/>
            <person name="De Faria S.M."/>
            <person name="Gross E."/>
            <person name="Dos Reis Junior F.B."/>
            <person name="Simon M."/>
            <person name="Maluk M."/>
            <person name="Odee D.W."/>
            <person name="Kenicer G."/>
            <person name="Young J.P.W."/>
            <person name="Reis V.M."/>
            <person name="Zilli J."/>
            <person name="James E.K."/>
        </authorList>
    </citation>
    <scope>NUCLEOTIDE SEQUENCE [LARGE SCALE GENOMIC DNA]</scope>
    <source>
        <strain evidence="1 2">JPY167</strain>
    </source>
</reference>
<sequence>MTIARNSLLTLEAYARVRGDMRKRIIEHKKQRVVSLGNHLTFLFEDETTIRYQIQEMLHIEKIFDEDGIQGELAAYLPLVPDGGNLKATMQLEYESEVERRAALARLIGIEDKVFVQVNGEPPVYAIADEDLERENAEKTSAVHFVRFELTPQMKTRLREGAALTIGCDHPNYRVPTQTIDGEVRASLLKDLA</sequence>
<protein>
    <submittedName>
        <fullName evidence="1">DUF3501 family protein</fullName>
    </submittedName>
</protein>
<dbReference type="InterPro" id="IPR021890">
    <property type="entry name" value="DUF3501"/>
</dbReference>
<organism evidence="1 2">
    <name type="scientific">Paraburkholderia ferrariae</name>
    <dbReference type="NCBI Taxonomy" id="386056"/>
    <lineage>
        <taxon>Bacteria</taxon>
        <taxon>Pseudomonadati</taxon>
        <taxon>Pseudomonadota</taxon>
        <taxon>Betaproteobacteria</taxon>
        <taxon>Burkholderiales</taxon>
        <taxon>Burkholderiaceae</taxon>
        <taxon>Paraburkholderia</taxon>
    </lineage>
</organism>
<dbReference type="RefSeq" id="WP_342946822.1">
    <property type="nucleotide sequence ID" value="NZ_JAYMRV010000003.1"/>
</dbReference>
<name>A0ABU9RNC7_9BURK</name>
<dbReference type="Pfam" id="PF12007">
    <property type="entry name" value="DUF3501"/>
    <property type="match status" value="1"/>
</dbReference>
<dbReference type="EMBL" id="JAYMRV010000003">
    <property type="protein sequence ID" value="MEM5421591.1"/>
    <property type="molecule type" value="Genomic_DNA"/>
</dbReference>